<dbReference type="OrthoDB" id="6277657at2759"/>
<proteinExistence type="predicted"/>
<name>A0A6G0Z419_APHCR</name>
<keyword evidence="2" id="KW-1185">Reference proteome</keyword>
<accession>A0A6G0Z419</accession>
<dbReference type="AlphaFoldDB" id="A0A6G0Z419"/>
<evidence type="ECO:0000313" key="1">
    <source>
        <dbReference type="EMBL" id="KAF0765253.1"/>
    </source>
</evidence>
<evidence type="ECO:0000313" key="2">
    <source>
        <dbReference type="Proteomes" id="UP000478052"/>
    </source>
</evidence>
<reference evidence="1 2" key="1">
    <citation type="submission" date="2019-08" db="EMBL/GenBank/DDBJ databases">
        <title>Whole genome of Aphis craccivora.</title>
        <authorList>
            <person name="Voronova N.V."/>
            <person name="Shulinski R.S."/>
            <person name="Bandarenka Y.V."/>
            <person name="Zhorov D.G."/>
            <person name="Warner D."/>
        </authorList>
    </citation>
    <scope>NUCLEOTIDE SEQUENCE [LARGE SCALE GENOMIC DNA]</scope>
    <source>
        <strain evidence="1">180601</strain>
        <tissue evidence="1">Whole Body</tissue>
    </source>
</reference>
<gene>
    <name evidence="1" type="ORF">FWK35_00021146</name>
</gene>
<organism evidence="1 2">
    <name type="scientific">Aphis craccivora</name>
    <name type="common">Cowpea aphid</name>
    <dbReference type="NCBI Taxonomy" id="307492"/>
    <lineage>
        <taxon>Eukaryota</taxon>
        <taxon>Metazoa</taxon>
        <taxon>Ecdysozoa</taxon>
        <taxon>Arthropoda</taxon>
        <taxon>Hexapoda</taxon>
        <taxon>Insecta</taxon>
        <taxon>Pterygota</taxon>
        <taxon>Neoptera</taxon>
        <taxon>Paraneoptera</taxon>
        <taxon>Hemiptera</taxon>
        <taxon>Sternorrhyncha</taxon>
        <taxon>Aphidomorpha</taxon>
        <taxon>Aphidoidea</taxon>
        <taxon>Aphididae</taxon>
        <taxon>Aphidini</taxon>
        <taxon>Aphis</taxon>
        <taxon>Aphis</taxon>
    </lineage>
</organism>
<protein>
    <submittedName>
        <fullName evidence="1">Uncharacterized protein</fullName>
    </submittedName>
</protein>
<comment type="caution">
    <text evidence="1">The sequence shown here is derived from an EMBL/GenBank/DDBJ whole genome shotgun (WGS) entry which is preliminary data.</text>
</comment>
<dbReference type="EMBL" id="VUJU01001447">
    <property type="protein sequence ID" value="KAF0765253.1"/>
    <property type="molecule type" value="Genomic_DNA"/>
</dbReference>
<dbReference type="Proteomes" id="UP000478052">
    <property type="component" value="Unassembled WGS sequence"/>
</dbReference>
<sequence>MFSRARMKSSFSIPSLSYQWMNARLRNIRSNLWHRRVHAPAMAVVLDIMHTARPPPTSSSSGDMAATGGRQLMPTLNPVGHHSTNSRPLVSRMCRIAWLMSFATTSPRYSMQHAMYLLAACSLSSSLNSWLPGSKQAAVRSTMGGRWCADRWAVANGAYASSGKCTRGNGTRLVWNSLMSTFSVPGNRSDAVMDDTTWLMMRFRFGYMGRSTSNLPALMSYIASLSTMNAQSVVSSVLCDTSIALYGSTTAVDTLGAGYTSTSRLLFFA</sequence>